<dbReference type="InterPro" id="IPR003776">
    <property type="entry name" value="YcaO-like_dom"/>
</dbReference>
<dbReference type="PROSITE" id="PS51664">
    <property type="entry name" value="YCAO"/>
    <property type="match status" value="1"/>
</dbReference>
<gene>
    <name evidence="2" type="ORF">NGM99_01625</name>
</gene>
<dbReference type="Gene3D" id="3.30.1330.230">
    <property type="match status" value="1"/>
</dbReference>
<comment type="caution">
    <text evidence="2">The sequence shown here is derived from an EMBL/GenBank/DDBJ whole genome shotgun (WGS) entry which is preliminary data.</text>
</comment>
<proteinExistence type="predicted"/>
<accession>A0ABT1C1V0</accession>
<keyword evidence="3" id="KW-1185">Reference proteome</keyword>
<name>A0ABT1C1V0_9HYPH</name>
<protein>
    <submittedName>
        <fullName evidence="2">YcaO-like family protein</fullName>
    </submittedName>
</protein>
<sequence>MWNPTTLALFPLVLPLTPSGSMLHRGLPSALPDAVRAYMAALPPGDLVAFPLSSLDRSGVVAWKVSLFLQDQSMPGNMPSGYGYGLDDDQALIGAFGELAESILPTIRALKEPLHFGSYNDLRHERGAKGVADPLTLCLPAGSPVSRDTPLAWTTTTRLRTGEPVLVPVDIAGNDVFELPDGYQTFTTLITNGFGAGPDFDWAVGHGILELLQRDGNGLLFRALDQGCVLDFEPDELAPETRNLLDHLDRVGIEVLPKFATDEFGLANLYVVGYDRDGFGPASPIMLSACGEACDPDRNVALRKALLEFCSARVRKAYAHGANGEAEKVAPTGFIEAWLKAAMPSLEGGENRALDAMVAWAQMTPAELRSELEPTVFSRRATKRFAELPEADFSNTRERGRFARDRLEAAGFDVLALDCAPEGSGIGVARAIVPGLEVETMSYHRIGERNTRKLIERDSPLIRFGAETETLRPVRLTPEALDRLGGRQPLLDTAAVDRAVGALYPLYREPEAHHVAYALKHE</sequence>
<feature type="domain" description="YcaO" evidence="1">
    <location>
        <begin position="83"/>
        <end position="480"/>
    </location>
</feature>
<dbReference type="Proteomes" id="UP001205906">
    <property type="component" value="Unassembled WGS sequence"/>
</dbReference>
<evidence type="ECO:0000259" key="1">
    <source>
        <dbReference type="PROSITE" id="PS51664"/>
    </source>
</evidence>
<reference evidence="2 3" key="1">
    <citation type="submission" date="2022-06" db="EMBL/GenBank/DDBJ databases">
        <title>Mesorhizobium sp. strain RP14 Genome sequencing and assembly.</title>
        <authorList>
            <person name="Kim I."/>
        </authorList>
    </citation>
    <scope>NUCLEOTIDE SEQUENCE [LARGE SCALE GENOMIC DNA]</scope>
    <source>
        <strain evidence="3">RP14(2022)</strain>
    </source>
</reference>
<dbReference type="RefSeq" id="WP_252815298.1">
    <property type="nucleotide sequence ID" value="NZ_JAMXQS010000001.1"/>
</dbReference>
<evidence type="ECO:0000313" key="2">
    <source>
        <dbReference type="EMBL" id="MCO6048488.1"/>
    </source>
</evidence>
<dbReference type="PANTHER" id="PTHR37809">
    <property type="entry name" value="RIBOSOMAL PROTEIN S12 METHYLTHIOTRANSFERASE ACCESSORY FACTOR YCAO"/>
    <property type="match status" value="1"/>
</dbReference>
<dbReference type="EMBL" id="JAMXQS010000001">
    <property type="protein sequence ID" value="MCO6048488.1"/>
    <property type="molecule type" value="Genomic_DNA"/>
</dbReference>
<evidence type="ECO:0000313" key="3">
    <source>
        <dbReference type="Proteomes" id="UP001205906"/>
    </source>
</evidence>
<organism evidence="2 3">
    <name type="scientific">Mesorhizobium liriopis</name>
    <dbReference type="NCBI Taxonomy" id="2953882"/>
    <lineage>
        <taxon>Bacteria</taxon>
        <taxon>Pseudomonadati</taxon>
        <taxon>Pseudomonadota</taxon>
        <taxon>Alphaproteobacteria</taxon>
        <taxon>Hyphomicrobiales</taxon>
        <taxon>Phyllobacteriaceae</taxon>
        <taxon>Mesorhizobium</taxon>
    </lineage>
</organism>
<dbReference type="Pfam" id="PF02624">
    <property type="entry name" value="YcaO"/>
    <property type="match status" value="1"/>
</dbReference>
<dbReference type="PANTHER" id="PTHR37809:SF1">
    <property type="entry name" value="RIBOSOMAL PROTEIN S12 METHYLTHIOTRANSFERASE ACCESSORY FACTOR YCAO"/>
    <property type="match status" value="1"/>
</dbReference>